<comment type="caution">
    <text evidence="12">The sequence shown here is derived from an EMBL/GenBank/DDBJ whole genome shotgun (WGS) entry which is preliminary data.</text>
</comment>
<dbReference type="GO" id="GO:1990547">
    <property type="term" value="P:mitochondrial phosphate ion transmembrane transport"/>
    <property type="evidence" value="ECO:0007669"/>
    <property type="project" value="InterPro"/>
</dbReference>
<dbReference type="PROSITE" id="PS50920">
    <property type="entry name" value="SOLCAR"/>
    <property type="match status" value="1"/>
</dbReference>
<name>A0AAD5TW56_9FUNG</name>
<dbReference type="GO" id="GO:0005743">
    <property type="term" value="C:mitochondrial inner membrane"/>
    <property type="evidence" value="ECO:0007669"/>
    <property type="project" value="UniProtKB-SubCell"/>
</dbReference>
<dbReference type="SUPFAM" id="SSF103506">
    <property type="entry name" value="Mitochondrial carrier"/>
    <property type="match status" value="1"/>
</dbReference>
<protein>
    <recommendedName>
        <fullName evidence="14">Mitochondrial phosphate carrier protein</fullName>
    </recommendedName>
</protein>
<dbReference type="Proteomes" id="UP001211065">
    <property type="component" value="Unassembled WGS sequence"/>
</dbReference>
<evidence type="ECO:0008006" key="14">
    <source>
        <dbReference type="Google" id="ProtNLM"/>
    </source>
</evidence>
<evidence type="ECO:0000256" key="5">
    <source>
        <dbReference type="ARBA" id="ARBA00022737"/>
    </source>
</evidence>
<evidence type="ECO:0000256" key="2">
    <source>
        <dbReference type="ARBA" id="ARBA00006375"/>
    </source>
</evidence>
<evidence type="ECO:0000313" key="13">
    <source>
        <dbReference type="Proteomes" id="UP001211065"/>
    </source>
</evidence>
<evidence type="ECO:0000256" key="3">
    <source>
        <dbReference type="ARBA" id="ARBA00022448"/>
    </source>
</evidence>
<reference evidence="12" key="1">
    <citation type="submission" date="2020-05" db="EMBL/GenBank/DDBJ databases">
        <title>Phylogenomic resolution of chytrid fungi.</title>
        <authorList>
            <person name="Stajich J.E."/>
            <person name="Amses K."/>
            <person name="Simmons R."/>
            <person name="Seto K."/>
            <person name="Myers J."/>
            <person name="Bonds A."/>
            <person name="Quandt C.A."/>
            <person name="Barry K."/>
            <person name="Liu P."/>
            <person name="Grigoriev I."/>
            <person name="Longcore J.E."/>
            <person name="James T.Y."/>
        </authorList>
    </citation>
    <scope>NUCLEOTIDE SEQUENCE</scope>
    <source>
        <strain evidence="12">JEL0476</strain>
    </source>
</reference>
<keyword evidence="6" id="KW-0999">Mitochondrion inner membrane</keyword>
<dbReference type="Pfam" id="PF00153">
    <property type="entry name" value="Mito_carr"/>
    <property type="match status" value="2"/>
</dbReference>
<evidence type="ECO:0000313" key="12">
    <source>
        <dbReference type="EMBL" id="KAJ3210317.1"/>
    </source>
</evidence>
<proteinExistence type="inferred from homology"/>
<evidence type="ECO:0000256" key="1">
    <source>
        <dbReference type="ARBA" id="ARBA00004448"/>
    </source>
</evidence>
<evidence type="ECO:0000256" key="7">
    <source>
        <dbReference type="ARBA" id="ARBA00022989"/>
    </source>
</evidence>
<dbReference type="InterPro" id="IPR018108">
    <property type="entry name" value="MCP_transmembrane"/>
</dbReference>
<dbReference type="PANTHER" id="PTHR45671">
    <property type="entry name" value="SOLUTE CARRIER FAMILY 25 (MITOCHONDRIAL CARRIER PHOSPHATE CARRIER), MEMBER 3, LIKE-RELATED-RELATED"/>
    <property type="match status" value="1"/>
</dbReference>
<evidence type="ECO:0000256" key="8">
    <source>
        <dbReference type="ARBA" id="ARBA00023128"/>
    </source>
</evidence>
<dbReference type="AlphaFoldDB" id="A0AAD5TW56"/>
<evidence type="ECO:0000256" key="6">
    <source>
        <dbReference type="ARBA" id="ARBA00022792"/>
    </source>
</evidence>
<keyword evidence="3 11" id="KW-0813">Transport</keyword>
<keyword evidence="9 10" id="KW-0472">Membrane</keyword>
<keyword evidence="5" id="KW-0677">Repeat</keyword>
<dbReference type="InterPro" id="IPR023395">
    <property type="entry name" value="MCP_dom_sf"/>
</dbReference>
<evidence type="ECO:0000256" key="10">
    <source>
        <dbReference type="PROSITE-ProRule" id="PRU00282"/>
    </source>
</evidence>
<accession>A0AAD5TW56</accession>
<organism evidence="12 13">
    <name type="scientific">Clydaea vesicula</name>
    <dbReference type="NCBI Taxonomy" id="447962"/>
    <lineage>
        <taxon>Eukaryota</taxon>
        <taxon>Fungi</taxon>
        <taxon>Fungi incertae sedis</taxon>
        <taxon>Chytridiomycota</taxon>
        <taxon>Chytridiomycota incertae sedis</taxon>
        <taxon>Chytridiomycetes</taxon>
        <taxon>Lobulomycetales</taxon>
        <taxon>Lobulomycetaceae</taxon>
        <taxon>Clydaea</taxon>
    </lineage>
</organism>
<dbReference type="EMBL" id="JADGJW010000897">
    <property type="protein sequence ID" value="KAJ3210317.1"/>
    <property type="molecule type" value="Genomic_DNA"/>
</dbReference>
<dbReference type="InterPro" id="IPR044677">
    <property type="entry name" value="SLC25A3/Pic2/Mir1-like"/>
</dbReference>
<dbReference type="Gene3D" id="1.50.40.10">
    <property type="entry name" value="Mitochondrial carrier domain"/>
    <property type="match status" value="1"/>
</dbReference>
<gene>
    <name evidence="12" type="ORF">HK099_008272</name>
</gene>
<comment type="similarity">
    <text evidence="2 11">Belongs to the mitochondrial carrier (TC 2.A.29) family.</text>
</comment>
<keyword evidence="8" id="KW-0496">Mitochondrion</keyword>
<evidence type="ECO:0000256" key="9">
    <source>
        <dbReference type="ARBA" id="ARBA00023136"/>
    </source>
</evidence>
<sequence length="277" mass="29937">LSHVGICCGITHGALTPVDVVKTRIQLDSKSYNQGMIGGFKQIIAREGFNGLLTGFGPTAVGYFIQGWFKFGGVEYFKVTTSQYLGTKKAWEYRFSIYLASAAAAEFIADLFLCPLEATRIRLVSKPSYASGLISAFPKIIKEEGTTAEKIYFTLGKNPDQMTSNQNFLISVFSGIFAGIAADYNYKKISAIVSHPADTLLSLINKSSTAGGSGSTTTRLLNLAKEVGFKKLCLTGLGARCVMVGALTASQFGIFDLAITTLGTEKYHFIDPNKKDH</sequence>
<keyword evidence="4 10" id="KW-0812">Transmembrane</keyword>
<dbReference type="GO" id="GO:0005315">
    <property type="term" value="F:phosphate transmembrane transporter activity"/>
    <property type="evidence" value="ECO:0007669"/>
    <property type="project" value="InterPro"/>
</dbReference>
<feature type="non-terminal residue" evidence="12">
    <location>
        <position position="277"/>
    </location>
</feature>
<dbReference type="PANTHER" id="PTHR45671:SF12">
    <property type="entry name" value="MITOCHONDRIAL PHOSPHATE CARRIER PROTEIN"/>
    <property type="match status" value="1"/>
</dbReference>
<keyword evidence="7" id="KW-1133">Transmembrane helix</keyword>
<comment type="subcellular location">
    <subcellularLocation>
        <location evidence="1">Mitochondrion inner membrane</location>
        <topology evidence="1">Multi-pass membrane protein</topology>
    </subcellularLocation>
</comment>
<feature type="repeat" description="Solcar" evidence="10">
    <location>
        <begin position="1"/>
        <end position="80"/>
    </location>
</feature>
<keyword evidence="13" id="KW-1185">Reference proteome</keyword>
<evidence type="ECO:0000256" key="11">
    <source>
        <dbReference type="RuleBase" id="RU000488"/>
    </source>
</evidence>
<evidence type="ECO:0000256" key="4">
    <source>
        <dbReference type="ARBA" id="ARBA00022692"/>
    </source>
</evidence>